<keyword evidence="5" id="KW-0464">Manganese</keyword>
<keyword evidence="4" id="KW-0472">Membrane</keyword>
<dbReference type="RefSeq" id="WP_336925559.1">
    <property type="nucleotide sequence ID" value="NZ_JBANRO010000004.1"/>
</dbReference>
<keyword evidence="8" id="KW-1185">Reference proteome</keyword>
<sequence length="303" mass="34392">MFGDYIEGNFGNGSPANALDDFERQDHAIPERTHGKRRKFRTVWISDVHLGTKGCNAELLIDFLDHVDSDTMYLVGDIIDGWRLKKKFYWPASHNDIVRRILKRAKRGTRIVYIPGNHDEMFRQFTGLNFGGVEIRRAAFHDTADGRRLMVLHGDEFDAIMLAHRWLAFVGDAAYHALMAANVWVNAVRQKLGLPYWSLSKMAKHKVKNAVEFISHYEEIVARAAGERGVDGVVCGHIHTAEHRLFSHDGKTVEYWNDGDWVEGCNALVEHADGRMEILHWPAEIAKREAAEASRPALVPQAA</sequence>
<dbReference type="Gene3D" id="3.60.21.10">
    <property type="match status" value="1"/>
</dbReference>
<dbReference type="PANTHER" id="PTHR34990">
    <property type="entry name" value="UDP-2,3-DIACYLGLUCOSAMINE HYDROLASE-RELATED"/>
    <property type="match status" value="1"/>
</dbReference>
<keyword evidence="2" id="KW-0997">Cell inner membrane</keyword>
<evidence type="ECO:0000256" key="2">
    <source>
        <dbReference type="ARBA" id="ARBA00022519"/>
    </source>
</evidence>
<evidence type="ECO:0000313" key="8">
    <source>
        <dbReference type="Proteomes" id="UP001595456"/>
    </source>
</evidence>
<dbReference type="InterPro" id="IPR004843">
    <property type="entry name" value="Calcineurin-like_PHP"/>
</dbReference>
<protein>
    <submittedName>
        <fullName evidence="7">UDP-2,3-diacylglucosamine diphosphatase</fullName>
    </submittedName>
</protein>
<dbReference type="CDD" id="cd07398">
    <property type="entry name" value="MPP_YbbF-LpxH"/>
    <property type="match status" value="1"/>
</dbReference>
<dbReference type="PANTHER" id="PTHR34990:SF2">
    <property type="entry name" value="BLL8164 PROTEIN"/>
    <property type="match status" value="1"/>
</dbReference>
<evidence type="ECO:0000256" key="1">
    <source>
        <dbReference type="ARBA" id="ARBA00022475"/>
    </source>
</evidence>
<dbReference type="Proteomes" id="UP001595456">
    <property type="component" value="Unassembled WGS sequence"/>
</dbReference>
<evidence type="ECO:0000259" key="6">
    <source>
        <dbReference type="Pfam" id="PF00149"/>
    </source>
</evidence>
<proteinExistence type="predicted"/>
<name>A0ABV7E1P7_9SPHN</name>
<feature type="domain" description="Calcineurin-like phosphoesterase" evidence="6">
    <location>
        <begin position="41"/>
        <end position="240"/>
    </location>
</feature>
<accession>A0ABV7E1P7</accession>
<reference evidence="8" key="1">
    <citation type="journal article" date="2019" name="Int. J. Syst. Evol. Microbiol.">
        <title>The Global Catalogue of Microorganisms (GCM) 10K type strain sequencing project: providing services to taxonomists for standard genome sequencing and annotation.</title>
        <authorList>
            <consortium name="The Broad Institute Genomics Platform"/>
            <consortium name="The Broad Institute Genome Sequencing Center for Infectious Disease"/>
            <person name="Wu L."/>
            <person name="Ma J."/>
        </authorList>
    </citation>
    <scope>NUCLEOTIDE SEQUENCE [LARGE SCALE GENOMIC DNA]</scope>
    <source>
        <strain evidence="8">KCTC 52607</strain>
    </source>
</reference>
<evidence type="ECO:0000256" key="5">
    <source>
        <dbReference type="ARBA" id="ARBA00023211"/>
    </source>
</evidence>
<evidence type="ECO:0000313" key="7">
    <source>
        <dbReference type="EMBL" id="MFC3096608.1"/>
    </source>
</evidence>
<organism evidence="7 8">
    <name type="scientific">Alteraurantiacibacter palmitatis</name>
    <dbReference type="NCBI Taxonomy" id="2054628"/>
    <lineage>
        <taxon>Bacteria</taxon>
        <taxon>Pseudomonadati</taxon>
        <taxon>Pseudomonadota</taxon>
        <taxon>Alphaproteobacteria</taxon>
        <taxon>Sphingomonadales</taxon>
        <taxon>Erythrobacteraceae</taxon>
        <taxon>Alteraurantiacibacter</taxon>
    </lineage>
</organism>
<dbReference type="InterPro" id="IPR029052">
    <property type="entry name" value="Metallo-depent_PP-like"/>
</dbReference>
<dbReference type="Pfam" id="PF00149">
    <property type="entry name" value="Metallophos"/>
    <property type="match status" value="1"/>
</dbReference>
<dbReference type="InterPro" id="IPR043461">
    <property type="entry name" value="LpxH-like"/>
</dbReference>
<keyword evidence="1" id="KW-1003">Cell membrane</keyword>
<dbReference type="EMBL" id="JBHRST010000002">
    <property type="protein sequence ID" value="MFC3096608.1"/>
    <property type="molecule type" value="Genomic_DNA"/>
</dbReference>
<evidence type="ECO:0000256" key="3">
    <source>
        <dbReference type="ARBA" id="ARBA00022723"/>
    </source>
</evidence>
<comment type="caution">
    <text evidence="7">The sequence shown here is derived from an EMBL/GenBank/DDBJ whole genome shotgun (WGS) entry which is preliminary data.</text>
</comment>
<dbReference type="SUPFAM" id="SSF56300">
    <property type="entry name" value="Metallo-dependent phosphatases"/>
    <property type="match status" value="1"/>
</dbReference>
<gene>
    <name evidence="7" type="ORF">ACFODU_02175</name>
</gene>
<evidence type="ECO:0000256" key="4">
    <source>
        <dbReference type="ARBA" id="ARBA00023136"/>
    </source>
</evidence>
<keyword evidence="3" id="KW-0479">Metal-binding</keyword>